<evidence type="ECO:0000256" key="1">
    <source>
        <dbReference type="ARBA" id="ARBA00022741"/>
    </source>
</evidence>
<dbReference type="Gene3D" id="3.40.50.300">
    <property type="entry name" value="P-loop containing nucleotide triphosphate hydrolases"/>
    <property type="match status" value="1"/>
</dbReference>
<dbReference type="GO" id="GO:0003677">
    <property type="term" value="F:DNA binding"/>
    <property type="evidence" value="ECO:0007669"/>
    <property type="project" value="UniProtKB-KW"/>
</dbReference>
<dbReference type="Gene3D" id="1.10.10.60">
    <property type="entry name" value="Homeodomain-like"/>
    <property type="match status" value="1"/>
</dbReference>
<evidence type="ECO:0000256" key="4">
    <source>
        <dbReference type="ARBA" id="ARBA00023125"/>
    </source>
</evidence>
<dbReference type="PROSITE" id="PS00688">
    <property type="entry name" value="SIGMA54_INTERACT_3"/>
    <property type="match status" value="1"/>
</dbReference>
<dbReference type="Pfam" id="PF25601">
    <property type="entry name" value="AAA_lid_14"/>
    <property type="match status" value="1"/>
</dbReference>
<dbReference type="InterPro" id="IPR009057">
    <property type="entry name" value="Homeodomain-like_sf"/>
</dbReference>
<evidence type="ECO:0000256" key="5">
    <source>
        <dbReference type="ARBA" id="ARBA00023159"/>
    </source>
</evidence>
<sequence>MSDRFREVARRIFSSLDLESALFDAYAYLKGIMPLDGAFITSYDHGQKKARVIALACAEGGVGLDEMISISDGTWEMMGVWHEESRQNPTPWIRDHTHPINKEFIRLVKHWLPSVRTRPEGSQNLCCTISCALKSQGEIMGNLILAAAGESLYNDSHVEVMKDICEPFGMALANAMRFKDLVRDHQALQRDTRQMTGDVMIGAHGGLSKVRRLIEQVAPTESPVLLLGETGTGKEVVAGEIHKLSPRCKGPLIRLNCGAIPESLMDSELFGHQKGAFTGAFETSVGRFERASGGTLFLDEIGELPMAAQVKLLRVLQSGEFERVGGTRVMQADVRIIAATHRNLEAMVAEGTFRSDLWFRLHVFPLSIPPLRKRTEDIPAMVDHFILHKTREMNLSYRPCLAEGALAALMDYPWPGNVRELQNLVERALILSGGRPLRFETLLDRPAPRAETKVWEVTEPLSGTFDDMAASWIRKALVLSHGKVSGPNGAADRLGLHPNTLRSKMKKYGIRLHRRVNVN</sequence>
<gene>
    <name evidence="8" type="ORF">SAMN05216233_10348</name>
</gene>
<dbReference type="SUPFAM" id="SSF46689">
    <property type="entry name" value="Homeodomain-like"/>
    <property type="match status" value="1"/>
</dbReference>
<dbReference type="FunFam" id="3.40.50.300:FF:000006">
    <property type="entry name" value="DNA-binding transcriptional regulator NtrC"/>
    <property type="match status" value="1"/>
</dbReference>
<keyword evidence="1" id="KW-0547">Nucleotide-binding</keyword>
<dbReference type="InterPro" id="IPR003593">
    <property type="entry name" value="AAA+_ATPase"/>
</dbReference>
<organism evidence="8 9">
    <name type="scientific">Desulfoluna spongiiphila</name>
    <dbReference type="NCBI Taxonomy" id="419481"/>
    <lineage>
        <taxon>Bacteria</taxon>
        <taxon>Pseudomonadati</taxon>
        <taxon>Thermodesulfobacteriota</taxon>
        <taxon>Desulfobacteria</taxon>
        <taxon>Desulfobacterales</taxon>
        <taxon>Desulfolunaceae</taxon>
        <taxon>Desulfoluna</taxon>
    </lineage>
</organism>
<keyword evidence="5" id="KW-0010">Activator</keyword>
<evidence type="ECO:0000259" key="7">
    <source>
        <dbReference type="PROSITE" id="PS50045"/>
    </source>
</evidence>
<dbReference type="InterPro" id="IPR027417">
    <property type="entry name" value="P-loop_NTPase"/>
</dbReference>
<evidence type="ECO:0000313" key="8">
    <source>
        <dbReference type="EMBL" id="SCY02413.1"/>
    </source>
</evidence>
<dbReference type="InterPro" id="IPR025662">
    <property type="entry name" value="Sigma_54_int_dom_ATP-bd_1"/>
</dbReference>
<dbReference type="PANTHER" id="PTHR32071">
    <property type="entry name" value="TRANSCRIPTIONAL REGULATORY PROTEIN"/>
    <property type="match status" value="1"/>
</dbReference>
<dbReference type="SUPFAM" id="SSF52540">
    <property type="entry name" value="P-loop containing nucleoside triphosphate hydrolases"/>
    <property type="match status" value="1"/>
</dbReference>
<dbReference type="PROSITE" id="PS00675">
    <property type="entry name" value="SIGMA54_INTERACT_1"/>
    <property type="match status" value="1"/>
</dbReference>
<dbReference type="Gene3D" id="1.10.8.60">
    <property type="match status" value="1"/>
</dbReference>
<keyword evidence="9" id="KW-1185">Reference proteome</keyword>
<dbReference type="PROSITE" id="PS00676">
    <property type="entry name" value="SIGMA54_INTERACT_2"/>
    <property type="match status" value="1"/>
</dbReference>
<evidence type="ECO:0000313" key="9">
    <source>
        <dbReference type="Proteomes" id="UP000198870"/>
    </source>
</evidence>
<proteinExistence type="predicted"/>
<feature type="domain" description="Sigma-54 factor interaction" evidence="7">
    <location>
        <begin position="200"/>
        <end position="430"/>
    </location>
</feature>
<dbReference type="InterPro" id="IPR058031">
    <property type="entry name" value="AAA_lid_NorR"/>
</dbReference>
<dbReference type="EMBL" id="FMUX01000003">
    <property type="protein sequence ID" value="SCY02413.1"/>
    <property type="molecule type" value="Genomic_DNA"/>
</dbReference>
<dbReference type="OrthoDB" id="9763792at2"/>
<dbReference type="InterPro" id="IPR029016">
    <property type="entry name" value="GAF-like_dom_sf"/>
</dbReference>
<dbReference type="AlphaFoldDB" id="A0A1G5CJ25"/>
<dbReference type="STRING" id="419481.SAMN05216233_10348"/>
<evidence type="ECO:0000256" key="3">
    <source>
        <dbReference type="ARBA" id="ARBA00023015"/>
    </source>
</evidence>
<dbReference type="Pfam" id="PF00158">
    <property type="entry name" value="Sigma54_activat"/>
    <property type="match status" value="1"/>
</dbReference>
<name>A0A1G5CJ25_9BACT</name>
<dbReference type="SUPFAM" id="SSF55781">
    <property type="entry name" value="GAF domain-like"/>
    <property type="match status" value="1"/>
</dbReference>
<accession>A0A1G5CJ25</accession>
<dbReference type="GO" id="GO:0005524">
    <property type="term" value="F:ATP binding"/>
    <property type="evidence" value="ECO:0007669"/>
    <property type="project" value="UniProtKB-KW"/>
</dbReference>
<dbReference type="CDD" id="cd00009">
    <property type="entry name" value="AAA"/>
    <property type="match status" value="1"/>
</dbReference>
<reference evidence="8 9" key="1">
    <citation type="submission" date="2016-10" db="EMBL/GenBank/DDBJ databases">
        <authorList>
            <person name="de Groot N.N."/>
        </authorList>
    </citation>
    <scope>NUCLEOTIDE SEQUENCE [LARGE SCALE GENOMIC DNA]</scope>
    <source>
        <strain evidence="8 9">AA1</strain>
    </source>
</reference>
<dbReference type="GO" id="GO:0006355">
    <property type="term" value="P:regulation of DNA-templated transcription"/>
    <property type="evidence" value="ECO:0007669"/>
    <property type="project" value="InterPro"/>
</dbReference>
<protein>
    <submittedName>
        <fullName evidence="8">Transcriptional regulator containing GAF, AAA-type ATPase, and DNA-binding Fis domains</fullName>
    </submittedName>
</protein>
<keyword evidence="2" id="KW-0067">ATP-binding</keyword>
<dbReference type="Gene3D" id="3.30.450.40">
    <property type="match status" value="1"/>
</dbReference>
<evidence type="ECO:0000256" key="2">
    <source>
        <dbReference type="ARBA" id="ARBA00022840"/>
    </source>
</evidence>
<dbReference type="PANTHER" id="PTHR32071:SF117">
    <property type="entry name" value="PTS-DEPENDENT DIHYDROXYACETONE KINASE OPERON REGULATORY PROTEIN-RELATED"/>
    <property type="match status" value="1"/>
</dbReference>
<keyword evidence="6" id="KW-0804">Transcription</keyword>
<evidence type="ECO:0000256" key="6">
    <source>
        <dbReference type="ARBA" id="ARBA00023163"/>
    </source>
</evidence>
<dbReference type="Proteomes" id="UP000198870">
    <property type="component" value="Unassembled WGS sequence"/>
</dbReference>
<keyword evidence="3" id="KW-0805">Transcription regulation</keyword>
<dbReference type="SMART" id="SM00382">
    <property type="entry name" value="AAA"/>
    <property type="match status" value="1"/>
</dbReference>
<dbReference type="PROSITE" id="PS50045">
    <property type="entry name" value="SIGMA54_INTERACT_4"/>
    <property type="match status" value="1"/>
</dbReference>
<dbReference type="InterPro" id="IPR025943">
    <property type="entry name" value="Sigma_54_int_dom_ATP-bd_2"/>
</dbReference>
<dbReference type="InterPro" id="IPR025944">
    <property type="entry name" value="Sigma_54_int_dom_CS"/>
</dbReference>
<dbReference type="RefSeq" id="WP_092209115.1">
    <property type="nucleotide sequence ID" value="NZ_FMUX01000003.1"/>
</dbReference>
<dbReference type="InterPro" id="IPR002078">
    <property type="entry name" value="Sigma_54_int"/>
</dbReference>
<keyword evidence="4 8" id="KW-0238">DNA-binding</keyword>